<protein>
    <submittedName>
        <fullName evidence="2">Uncharacterized protein</fullName>
    </submittedName>
</protein>
<evidence type="ECO:0000256" key="1">
    <source>
        <dbReference type="SAM" id="MobiDB-lite"/>
    </source>
</evidence>
<dbReference type="EMBL" id="GBRH01224555">
    <property type="protein sequence ID" value="JAD73340.1"/>
    <property type="molecule type" value="Transcribed_RNA"/>
</dbReference>
<proteinExistence type="predicted"/>
<reference evidence="2" key="2">
    <citation type="journal article" date="2015" name="Data Brief">
        <title>Shoot transcriptome of the giant reed, Arundo donax.</title>
        <authorList>
            <person name="Barrero R.A."/>
            <person name="Guerrero F.D."/>
            <person name="Moolhuijzen P."/>
            <person name="Goolsby J.A."/>
            <person name="Tidwell J."/>
            <person name="Bellgard S.E."/>
            <person name="Bellgard M.I."/>
        </authorList>
    </citation>
    <scope>NUCLEOTIDE SEQUENCE</scope>
    <source>
        <tissue evidence="2">Shoot tissue taken approximately 20 cm above the soil surface</tissue>
    </source>
</reference>
<dbReference type="AlphaFoldDB" id="A0A0A9CIX0"/>
<accession>A0A0A9CIX0</accession>
<feature type="region of interest" description="Disordered" evidence="1">
    <location>
        <begin position="26"/>
        <end position="51"/>
    </location>
</feature>
<reference evidence="2" key="1">
    <citation type="submission" date="2014-09" db="EMBL/GenBank/DDBJ databases">
        <authorList>
            <person name="Magalhaes I.L.F."/>
            <person name="Oliveira U."/>
            <person name="Santos F.R."/>
            <person name="Vidigal T.H.D.A."/>
            <person name="Brescovit A.D."/>
            <person name="Santos A.J."/>
        </authorList>
    </citation>
    <scope>NUCLEOTIDE SEQUENCE</scope>
    <source>
        <tissue evidence="2">Shoot tissue taken approximately 20 cm above the soil surface</tissue>
    </source>
</reference>
<sequence length="69" mass="7697">MGLRLQICYPGVLPCISSSVEEQQRKGNERNGCSGGDHSKENGCSDEEERGGVSCVKDRYEEKYCWDPP</sequence>
<evidence type="ECO:0000313" key="2">
    <source>
        <dbReference type="EMBL" id="JAD73340.1"/>
    </source>
</evidence>
<name>A0A0A9CIX0_ARUDO</name>
<organism evidence="2">
    <name type="scientific">Arundo donax</name>
    <name type="common">Giant reed</name>
    <name type="synonym">Donax arundinaceus</name>
    <dbReference type="NCBI Taxonomy" id="35708"/>
    <lineage>
        <taxon>Eukaryota</taxon>
        <taxon>Viridiplantae</taxon>
        <taxon>Streptophyta</taxon>
        <taxon>Embryophyta</taxon>
        <taxon>Tracheophyta</taxon>
        <taxon>Spermatophyta</taxon>
        <taxon>Magnoliopsida</taxon>
        <taxon>Liliopsida</taxon>
        <taxon>Poales</taxon>
        <taxon>Poaceae</taxon>
        <taxon>PACMAD clade</taxon>
        <taxon>Arundinoideae</taxon>
        <taxon>Arundineae</taxon>
        <taxon>Arundo</taxon>
    </lineage>
</organism>